<evidence type="ECO:0000256" key="3">
    <source>
        <dbReference type="ARBA" id="ARBA00022989"/>
    </source>
</evidence>
<evidence type="ECO:0000256" key="2">
    <source>
        <dbReference type="ARBA" id="ARBA00022692"/>
    </source>
</evidence>
<protein>
    <recommendedName>
        <fullName evidence="8">Isoprenylcysteine carboxyl methyltransferase (ICMT) family protein</fullName>
    </recommendedName>
</protein>
<evidence type="ECO:0000313" key="7">
    <source>
        <dbReference type="Proteomes" id="UP000316476"/>
    </source>
</evidence>
<dbReference type="Proteomes" id="UP000316476">
    <property type="component" value="Unassembled WGS sequence"/>
</dbReference>
<reference evidence="6 7" key="1">
    <citation type="submission" date="2019-02" db="EMBL/GenBank/DDBJ databases">
        <title>Deep-cultivation of Planctomycetes and their phenomic and genomic characterization uncovers novel biology.</title>
        <authorList>
            <person name="Wiegand S."/>
            <person name="Jogler M."/>
            <person name="Boedeker C."/>
            <person name="Pinto D."/>
            <person name="Vollmers J."/>
            <person name="Rivas-Marin E."/>
            <person name="Kohn T."/>
            <person name="Peeters S.H."/>
            <person name="Heuer A."/>
            <person name="Rast P."/>
            <person name="Oberbeckmann S."/>
            <person name="Bunk B."/>
            <person name="Jeske O."/>
            <person name="Meyerdierks A."/>
            <person name="Storesund J.E."/>
            <person name="Kallscheuer N."/>
            <person name="Luecker S."/>
            <person name="Lage O.M."/>
            <person name="Pohl T."/>
            <person name="Merkel B.J."/>
            <person name="Hornburger P."/>
            <person name="Mueller R.-W."/>
            <person name="Bruemmer F."/>
            <person name="Labrenz M."/>
            <person name="Spormann A.M."/>
            <person name="Op Den Camp H."/>
            <person name="Overmann J."/>
            <person name="Amann R."/>
            <person name="Jetten M.S.M."/>
            <person name="Mascher T."/>
            <person name="Medema M.H."/>
            <person name="Devos D.P."/>
            <person name="Kaster A.-K."/>
            <person name="Ovreas L."/>
            <person name="Rohde M."/>
            <person name="Galperin M.Y."/>
            <person name="Jogler C."/>
        </authorList>
    </citation>
    <scope>NUCLEOTIDE SEQUENCE [LARGE SCALE GENOMIC DNA]</scope>
    <source>
        <strain evidence="6 7">V7</strain>
    </source>
</reference>
<dbReference type="Pfam" id="PF04191">
    <property type="entry name" value="PEMT"/>
    <property type="match status" value="1"/>
</dbReference>
<keyword evidence="3 5" id="KW-1133">Transmembrane helix</keyword>
<dbReference type="OrthoDB" id="272002at2"/>
<dbReference type="EMBL" id="SJPZ01000002">
    <property type="protein sequence ID" value="TWU61927.1"/>
    <property type="molecule type" value="Genomic_DNA"/>
</dbReference>
<feature type="transmembrane region" description="Helical" evidence="5">
    <location>
        <begin position="182"/>
        <end position="200"/>
    </location>
</feature>
<feature type="transmembrane region" description="Helical" evidence="5">
    <location>
        <begin position="103"/>
        <end position="122"/>
    </location>
</feature>
<feature type="transmembrane region" description="Helical" evidence="5">
    <location>
        <begin position="236"/>
        <end position="269"/>
    </location>
</feature>
<dbReference type="PANTHER" id="PTHR12714:SF24">
    <property type="entry name" value="SLR1182 PROTEIN"/>
    <property type="match status" value="1"/>
</dbReference>
<keyword evidence="4 5" id="KW-0472">Membrane</keyword>
<evidence type="ECO:0000313" key="6">
    <source>
        <dbReference type="EMBL" id="TWU61927.1"/>
    </source>
</evidence>
<dbReference type="InterPro" id="IPR007318">
    <property type="entry name" value="Phopholipid_MeTrfase"/>
</dbReference>
<sequence>MHPRQIVTGYFASQAIGVVAWWALLMLHPESIGWFHPEGWPDDALLSFWLADFTLIVGGSLTAAVSVWRQHKWASTAVWSVAAICWYPTLVCIATSMRTGEAWIASAMMVSMAGLSLAMATIQGKQGDAPAAFRVTSMNRVGSLLSTLGQIVIFWGTFLWILPKGIVELQEAINWNLFEHSFQTQASIGLFLLASCLGLWSGISMVTLGGGTPLPTATAPQLVVAGPYRFVRNPMAVAGILQGIAVGWLLGSVPVIIYSLTGIVAWHVFVRPVEEQDLFERFGSDYERYRNRVRVWVPTIRWTGQQEFEGPESSDAKVAEKQTDSV</sequence>
<comment type="subcellular location">
    <subcellularLocation>
        <location evidence="1">Endomembrane system</location>
        <topology evidence="1">Multi-pass membrane protein</topology>
    </subcellularLocation>
</comment>
<comment type="caution">
    <text evidence="6">The sequence shown here is derived from an EMBL/GenBank/DDBJ whole genome shotgun (WGS) entry which is preliminary data.</text>
</comment>
<feature type="transmembrane region" description="Helical" evidence="5">
    <location>
        <begin position="143"/>
        <end position="162"/>
    </location>
</feature>
<dbReference type="Gene3D" id="1.20.120.1630">
    <property type="match status" value="1"/>
</dbReference>
<dbReference type="PANTHER" id="PTHR12714">
    <property type="entry name" value="PROTEIN-S ISOPRENYLCYSTEINE O-METHYLTRANSFERASE"/>
    <property type="match status" value="1"/>
</dbReference>
<evidence type="ECO:0008006" key="8">
    <source>
        <dbReference type="Google" id="ProtNLM"/>
    </source>
</evidence>
<dbReference type="GO" id="GO:0016740">
    <property type="term" value="F:transferase activity"/>
    <property type="evidence" value="ECO:0007669"/>
    <property type="project" value="UniProtKB-ARBA"/>
</dbReference>
<name>A0A5C6FIZ7_9PLAN</name>
<keyword evidence="2 5" id="KW-0812">Transmembrane</keyword>
<evidence type="ECO:0000256" key="1">
    <source>
        <dbReference type="ARBA" id="ARBA00004127"/>
    </source>
</evidence>
<gene>
    <name evidence="6" type="ORF">V7x_36180</name>
</gene>
<evidence type="ECO:0000256" key="5">
    <source>
        <dbReference type="SAM" id="Phobius"/>
    </source>
</evidence>
<dbReference type="AlphaFoldDB" id="A0A5C6FIZ7"/>
<feature type="transmembrane region" description="Helical" evidence="5">
    <location>
        <begin position="77"/>
        <end position="97"/>
    </location>
</feature>
<organism evidence="6 7">
    <name type="scientific">Crateriforma conspicua</name>
    <dbReference type="NCBI Taxonomy" id="2527996"/>
    <lineage>
        <taxon>Bacteria</taxon>
        <taxon>Pseudomonadati</taxon>
        <taxon>Planctomycetota</taxon>
        <taxon>Planctomycetia</taxon>
        <taxon>Planctomycetales</taxon>
        <taxon>Planctomycetaceae</taxon>
        <taxon>Crateriforma</taxon>
    </lineage>
</organism>
<feature type="transmembrane region" description="Helical" evidence="5">
    <location>
        <begin position="7"/>
        <end position="24"/>
    </location>
</feature>
<dbReference type="GO" id="GO:0012505">
    <property type="term" value="C:endomembrane system"/>
    <property type="evidence" value="ECO:0007669"/>
    <property type="project" value="UniProtKB-SubCell"/>
</dbReference>
<proteinExistence type="predicted"/>
<accession>A0A5C6FIZ7</accession>
<feature type="transmembrane region" description="Helical" evidence="5">
    <location>
        <begin position="44"/>
        <end position="65"/>
    </location>
</feature>
<evidence type="ECO:0000256" key="4">
    <source>
        <dbReference type="ARBA" id="ARBA00023136"/>
    </source>
</evidence>